<dbReference type="Proteomes" id="UP000187609">
    <property type="component" value="Unassembled WGS sequence"/>
</dbReference>
<dbReference type="EMBL" id="MJEQ01002092">
    <property type="protein sequence ID" value="OIT28360.1"/>
    <property type="molecule type" value="Genomic_DNA"/>
</dbReference>
<reference evidence="2" key="1">
    <citation type="submission" date="2016-11" db="EMBL/GenBank/DDBJ databases">
        <title>The genome of Nicotiana attenuata.</title>
        <authorList>
            <person name="Xu S."/>
            <person name="Brockmoeller T."/>
            <person name="Gaquerel E."/>
            <person name="Navarro A."/>
            <person name="Kuhl H."/>
            <person name="Gase K."/>
            <person name="Ling Z."/>
            <person name="Zhou W."/>
            <person name="Kreitzer C."/>
            <person name="Stanke M."/>
            <person name="Tang H."/>
            <person name="Lyons E."/>
            <person name="Pandey P."/>
            <person name="Pandey S.P."/>
            <person name="Timmermann B."/>
            <person name="Baldwin I.T."/>
        </authorList>
    </citation>
    <scope>NUCLEOTIDE SEQUENCE [LARGE SCALE GENOMIC DNA]</scope>
    <source>
        <strain evidence="2">UT</strain>
    </source>
</reference>
<name>A0A1J6KUC8_NICAT</name>
<keyword evidence="3" id="KW-1185">Reference proteome</keyword>
<gene>
    <name evidence="2" type="ORF">A4A49_18936</name>
</gene>
<feature type="chain" id="PRO_5009639841" evidence="1">
    <location>
        <begin position="23"/>
        <end position="86"/>
    </location>
</feature>
<organism evidence="2 3">
    <name type="scientific">Nicotiana attenuata</name>
    <name type="common">Coyote tobacco</name>
    <dbReference type="NCBI Taxonomy" id="49451"/>
    <lineage>
        <taxon>Eukaryota</taxon>
        <taxon>Viridiplantae</taxon>
        <taxon>Streptophyta</taxon>
        <taxon>Embryophyta</taxon>
        <taxon>Tracheophyta</taxon>
        <taxon>Spermatophyta</taxon>
        <taxon>Magnoliopsida</taxon>
        <taxon>eudicotyledons</taxon>
        <taxon>Gunneridae</taxon>
        <taxon>Pentapetalae</taxon>
        <taxon>asterids</taxon>
        <taxon>lamiids</taxon>
        <taxon>Solanales</taxon>
        <taxon>Solanaceae</taxon>
        <taxon>Nicotianoideae</taxon>
        <taxon>Nicotianeae</taxon>
        <taxon>Nicotiana</taxon>
    </lineage>
</organism>
<evidence type="ECO:0000313" key="2">
    <source>
        <dbReference type="EMBL" id="OIT28360.1"/>
    </source>
</evidence>
<keyword evidence="1" id="KW-0732">Signal</keyword>
<comment type="caution">
    <text evidence="2">The sequence shown here is derived from an EMBL/GenBank/DDBJ whole genome shotgun (WGS) entry which is preliminary data.</text>
</comment>
<dbReference type="OMA" id="NICLHNT"/>
<evidence type="ECO:0000256" key="1">
    <source>
        <dbReference type="SAM" id="SignalP"/>
    </source>
</evidence>
<accession>A0A1J6KUC8</accession>
<dbReference type="AlphaFoldDB" id="A0A1J6KUC8"/>
<protein>
    <submittedName>
        <fullName evidence="2">Uncharacterized protein</fullName>
    </submittedName>
</protein>
<proteinExistence type="predicted"/>
<sequence>MNMVSLKVVMFFTLLLIWKGNAAPEQPCQQPGDCHLNCGDDAVNICLHNTCLCQRCTNFFPPSPSDESFVIQDCSTDHPNSNCNLS</sequence>
<dbReference type="Gramene" id="OIT28360">
    <property type="protein sequence ID" value="OIT28360"/>
    <property type="gene ID" value="A4A49_18936"/>
</dbReference>
<feature type="signal peptide" evidence="1">
    <location>
        <begin position="1"/>
        <end position="22"/>
    </location>
</feature>
<evidence type="ECO:0000313" key="3">
    <source>
        <dbReference type="Proteomes" id="UP000187609"/>
    </source>
</evidence>